<organism evidence="1">
    <name type="scientific">mine drainage metagenome</name>
    <dbReference type="NCBI Taxonomy" id="410659"/>
    <lineage>
        <taxon>unclassified sequences</taxon>
        <taxon>metagenomes</taxon>
        <taxon>ecological metagenomes</taxon>
    </lineage>
</organism>
<accession>A0A1J5RXB5</accession>
<comment type="caution">
    <text evidence="1">The sequence shown here is derived from an EMBL/GenBank/DDBJ whole genome shotgun (WGS) entry which is preliminary data.</text>
</comment>
<dbReference type="AlphaFoldDB" id="A0A1J5RXB5"/>
<gene>
    <name evidence="1" type="ORF">GALL_175840</name>
</gene>
<evidence type="ECO:0008006" key="2">
    <source>
        <dbReference type="Google" id="ProtNLM"/>
    </source>
</evidence>
<dbReference type="Gene3D" id="2.60.120.620">
    <property type="entry name" value="q2cbj1_9rhob like domain"/>
    <property type="match status" value="1"/>
</dbReference>
<proteinExistence type="predicted"/>
<evidence type="ECO:0000313" key="1">
    <source>
        <dbReference type="EMBL" id="OIR00331.1"/>
    </source>
</evidence>
<dbReference type="EMBL" id="MLJW01000096">
    <property type="protein sequence ID" value="OIR00331.1"/>
    <property type="molecule type" value="Genomic_DNA"/>
</dbReference>
<protein>
    <recommendedName>
        <fullName evidence="2">Prolyl 4-hydroxylase alpha subunit Fe(2+) 2OG dioxygenase domain-containing protein</fullName>
    </recommendedName>
</protein>
<name>A0A1J5RXB5_9ZZZZ</name>
<sequence>MSLFDLPPSADIARHFRRALLDCRRDESPYLHWSLTDMLPEAVAFNIIGLPIMPLLIDDCRGVRDVDNNIRTFLTPRMQARFPVFAALTAALQQPDIARILAETCGFEAEGSYLRAEYIQDIDGAWLEPHHDVPEKLFSMVIYLCTGPDAAEWGTDIYDSAKRWVGRSSSQFNSATIFIPGENTWHGYEKRPIEGIRRLMEINYVHPSWRDRGQLCFPDQPVRCGR</sequence>
<reference evidence="1" key="1">
    <citation type="submission" date="2016-10" db="EMBL/GenBank/DDBJ databases">
        <title>Sequence of Gallionella enrichment culture.</title>
        <authorList>
            <person name="Poehlein A."/>
            <person name="Muehling M."/>
            <person name="Daniel R."/>
        </authorList>
    </citation>
    <scope>NUCLEOTIDE SEQUENCE</scope>
</reference>